<keyword evidence="5" id="KW-1185">Reference proteome</keyword>
<dbReference type="InterPro" id="IPR002495">
    <property type="entry name" value="Glyco_trans_8"/>
</dbReference>
<evidence type="ECO:0000256" key="1">
    <source>
        <dbReference type="ARBA" id="ARBA00022676"/>
    </source>
</evidence>
<dbReference type="RefSeq" id="WP_168623582.1">
    <property type="nucleotide sequence ID" value="NZ_JAAZQQ010000003.1"/>
</dbReference>
<keyword evidence="3" id="KW-0479">Metal-binding</keyword>
<dbReference type="SUPFAM" id="SSF53448">
    <property type="entry name" value="Nucleotide-diphospho-sugar transferases"/>
    <property type="match status" value="1"/>
</dbReference>
<sequence>MSLPCRLIYVLDRNFIGCTAVSLYSALETAGAPLDVTIYTVDLQDDPLDLFHGLARHPNAAAIRLMPIDLSAYPEQFTFNLPRATCGRLAMVGREAGRAVYLDGDTLVLQDITELHRADLNGQPLGASLDTLVRNWLMKARARRRPGGEKYRRMLAHRGTLMPSVDFDSYFNAGVLFFDFDRIHALGLVDRIMDPTPIRGYPLMDQDHLNEIFAGRVALLDPAWNSQWGNLHTGKGIYPAPERAMFRRSRRSPAVIHYTGPRKPWLPLGPRRFLRAFGVQQILQLAEVLRRRRLYREAEARMTAFLQGRP</sequence>
<dbReference type="Gene3D" id="3.90.550.10">
    <property type="entry name" value="Spore Coat Polysaccharide Biosynthesis Protein SpsA, Chain A"/>
    <property type="match status" value="1"/>
</dbReference>
<keyword evidence="1" id="KW-0328">Glycosyltransferase</keyword>
<comment type="caution">
    <text evidence="4">The sequence shown here is derived from an EMBL/GenBank/DDBJ whole genome shotgun (WGS) entry which is preliminary data.</text>
</comment>
<evidence type="ECO:0000313" key="5">
    <source>
        <dbReference type="Proteomes" id="UP000526408"/>
    </source>
</evidence>
<reference evidence="4 5" key="1">
    <citation type="submission" date="2020-04" db="EMBL/GenBank/DDBJ databases">
        <authorList>
            <person name="Yoon J."/>
        </authorList>
    </citation>
    <scope>NUCLEOTIDE SEQUENCE [LARGE SCALE GENOMIC DNA]</scope>
    <source>
        <strain evidence="4 5">KMU-115</strain>
    </source>
</reference>
<keyword evidence="2" id="KW-0808">Transferase</keyword>
<dbReference type="InterPro" id="IPR029044">
    <property type="entry name" value="Nucleotide-diphossugar_trans"/>
</dbReference>
<evidence type="ECO:0000256" key="2">
    <source>
        <dbReference type="ARBA" id="ARBA00022679"/>
    </source>
</evidence>
<gene>
    <name evidence="4" type="ORF">HCU73_11400</name>
</gene>
<dbReference type="PANTHER" id="PTHR13778:SF47">
    <property type="entry name" value="LIPOPOLYSACCHARIDE 1,3-GALACTOSYLTRANSFERASE"/>
    <property type="match status" value="1"/>
</dbReference>
<dbReference type="EMBL" id="JAAZQQ010000003">
    <property type="protein sequence ID" value="NKX45200.1"/>
    <property type="molecule type" value="Genomic_DNA"/>
</dbReference>
<dbReference type="GO" id="GO:0016757">
    <property type="term" value="F:glycosyltransferase activity"/>
    <property type="evidence" value="ECO:0007669"/>
    <property type="project" value="UniProtKB-KW"/>
</dbReference>
<name>A0A7X6GZE8_9RHOB</name>
<dbReference type="AlphaFoldDB" id="A0A7X6GZE8"/>
<dbReference type="Proteomes" id="UP000526408">
    <property type="component" value="Unassembled WGS sequence"/>
</dbReference>
<dbReference type="InterPro" id="IPR050748">
    <property type="entry name" value="Glycosyltrans_8_dom-fam"/>
</dbReference>
<evidence type="ECO:0008006" key="6">
    <source>
        <dbReference type="Google" id="ProtNLM"/>
    </source>
</evidence>
<dbReference type="PANTHER" id="PTHR13778">
    <property type="entry name" value="GLYCOSYLTRANSFERASE 8 DOMAIN-CONTAINING PROTEIN"/>
    <property type="match status" value="1"/>
</dbReference>
<protein>
    <recommendedName>
        <fullName evidence="6">Glycosyl transferase</fullName>
    </recommendedName>
</protein>
<proteinExistence type="predicted"/>
<accession>A0A7X6GZE8</accession>
<dbReference type="Pfam" id="PF01501">
    <property type="entry name" value="Glyco_transf_8"/>
    <property type="match status" value="1"/>
</dbReference>
<evidence type="ECO:0000256" key="3">
    <source>
        <dbReference type="ARBA" id="ARBA00022723"/>
    </source>
</evidence>
<organism evidence="4 5">
    <name type="scientific">Roseicyclus persicicus</name>
    <dbReference type="NCBI Taxonomy" id="2650661"/>
    <lineage>
        <taxon>Bacteria</taxon>
        <taxon>Pseudomonadati</taxon>
        <taxon>Pseudomonadota</taxon>
        <taxon>Alphaproteobacteria</taxon>
        <taxon>Rhodobacterales</taxon>
        <taxon>Roseobacteraceae</taxon>
        <taxon>Roseicyclus</taxon>
    </lineage>
</organism>
<evidence type="ECO:0000313" key="4">
    <source>
        <dbReference type="EMBL" id="NKX45200.1"/>
    </source>
</evidence>
<dbReference type="GO" id="GO:0046872">
    <property type="term" value="F:metal ion binding"/>
    <property type="evidence" value="ECO:0007669"/>
    <property type="project" value="UniProtKB-KW"/>
</dbReference>